<proteinExistence type="predicted"/>
<evidence type="ECO:0000313" key="2">
    <source>
        <dbReference type="Proteomes" id="UP000541444"/>
    </source>
</evidence>
<organism evidence="1 2">
    <name type="scientific">Kingdonia uniflora</name>
    <dbReference type="NCBI Taxonomy" id="39325"/>
    <lineage>
        <taxon>Eukaryota</taxon>
        <taxon>Viridiplantae</taxon>
        <taxon>Streptophyta</taxon>
        <taxon>Embryophyta</taxon>
        <taxon>Tracheophyta</taxon>
        <taxon>Spermatophyta</taxon>
        <taxon>Magnoliopsida</taxon>
        <taxon>Ranunculales</taxon>
        <taxon>Circaeasteraceae</taxon>
        <taxon>Kingdonia</taxon>
    </lineage>
</organism>
<sequence length="98" mass="11352">MAIKNPYQISDFSSSMLNHRRSASLSLQFRFSGPILSRGLLSKERESTRQFSWRGLSPKLTHIINHGCNFTQHSILTQIIERSSPSKMKLRCLIRMFL</sequence>
<name>A0A7J7MPG6_9MAGN</name>
<dbReference type="EMBL" id="JACGCM010001306">
    <property type="protein sequence ID" value="KAF6156707.1"/>
    <property type="molecule type" value="Genomic_DNA"/>
</dbReference>
<dbReference type="Proteomes" id="UP000541444">
    <property type="component" value="Unassembled WGS sequence"/>
</dbReference>
<reference evidence="1 2" key="1">
    <citation type="journal article" date="2020" name="IScience">
        <title>Genome Sequencing of the Endangered Kingdonia uniflora (Circaeasteraceae, Ranunculales) Reveals Potential Mechanisms of Evolutionary Specialization.</title>
        <authorList>
            <person name="Sun Y."/>
            <person name="Deng T."/>
            <person name="Zhang A."/>
            <person name="Moore M.J."/>
            <person name="Landis J.B."/>
            <person name="Lin N."/>
            <person name="Zhang H."/>
            <person name="Zhang X."/>
            <person name="Huang J."/>
            <person name="Zhang X."/>
            <person name="Sun H."/>
            <person name="Wang H."/>
        </authorList>
    </citation>
    <scope>NUCLEOTIDE SEQUENCE [LARGE SCALE GENOMIC DNA]</scope>
    <source>
        <strain evidence="1">TB1705</strain>
        <tissue evidence="1">Leaf</tissue>
    </source>
</reference>
<accession>A0A7J7MPG6</accession>
<keyword evidence="2" id="KW-1185">Reference proteome</keyword>
<comment type="caution">
    <text evidence="1">The sequence shown here is derived from an EMBL/GenBank/DDBJ whole genome shotgun (WGS) entry which is preliminary data.</text>
</comment>
<protein>
    <submittedName>
        <fullName evidence="1">Uncharacterized protein</fullName>
    </submittedName>
</protein>
<evidence type="ECO:0000313" key="1">
    <source>
        <dbReference type="EMBL" id="KAF6156707.1"/>
    </source>
</evidence>
<gene>
    <name evidence="1" type="ORF">GIB67_002422</name>
</gene>
<dbReference type="AlphaFoldDB" id="A0A7J7MPG6"/>